<reference evidence="2" key="1">
    <citation type="journal article" date="2023" name="Mol. Phylogenet. Evol.">
        <title>Genome-scale phylogeny and comparative genomics of the fungal order Sordariales.</title>
        <authorList>
            <person name="Hensen N."/>
            <person name="Bonometti L."/>
            <person name="Westerberg I."/>
            <person name="Brannstrom I.O."/>
            <person name="Guillou S."/>
            <person name="Cros-Aarteil S."/>
            <person name="Calhoun S."/>
            <person name="Haridas S."/>
            <person name="Kuo A."/>
            <person name="Mondo S."/>
            <person name="Pangilinan J."/>
            <person name="Riley R."/>
            <person name="LaButti K."/>
            <person name="Andreopoulos B."/>
            <person name="Lipzen A."/>
            <person name="Chen C."/>
            <person name="Yan M."/>
            <person name="Daum C."/>
            <person name="Ng V."/>
            <person name="Clum A."/>
            <person name="Steindorff A."/>
            <person name="Ohm R.A."/>
            <person name="Martin F."/>
            <person name="Silar P."/>
            <person name="Natvig D.O."/>
            <person name="Lalanne C."/>
            <person name="Gautier V."/>
            <person name="Ament-Velasquez S.L."/>
            <person name="Kruys A."/>
            <person name="Hutchinson M.I."/>
            <person name="Powell A.J."/>
            <person name="Barry K."/>
            <person name="Miller A.N."/>
            <person name="Grigoriev I.V."/>
            <person name="Debuchy R."/>
            <person name="Gladieux P."/>
            <person name="Hiltunen Thoren M."/>
            <person name="Johannesson H."/>
        </authorList>
    </citation>
    <scope>NUCLEOTIDE SEQUENCE</scope>
    <source>
        <strain evidence="2">PSN243</strain>
    </source>
</reference>
<feature type="compositionally biased region" description="Polar residues" evidence="1">
    <location>
        <begin position="78"/>
        <end position="89"/>
    </location>
</feature>
<evidence type="ECO:0008006" key="4">
    <source>
        <dbReference type="Google" id="ProtNLM"/>
    </source>
</evidence>
<organism evidence="2 3">
    <name type="scientific">Podospora aff. communis PSN243</name>
    <dbReference type="NCBI Taxonomy" id="3040156"/>
    <lineage>
        <taxon>Eukaryota</taxon>
        <taxon>Fungi</taxon>
        <taxon>Dikarya</taxon>
        <taxon>Ascomycota</taxon>
        <taxon>Pezizomycotina</taxon>
        <taxon>Sordariomycetes</taxon>
        <taxon>Sordariomycetidae</taxon>
        <taxon>Sordariales</taxon>
        <taxon>Podosporaceae</taxon>
        <taxon>Podospora</taxon>
    </lineage>
</organism>
<reference evidence="2" key="2">
    <citation type="submission" date="2023-05" db="EMBL/GenBank/DDBJ databases">
        <authorList>
            <consortium name="Lawrence Berkeley National Laboratory"/>
            <person name="Steindorff A."/>
            <person name="Hensen N."/>
            <person name="Bonometti L."/>
            <person name="Westerberg I."/>
            <person name="Brannstrom I.O."/>
            <person name="Guillou S."/>
            <person name="Cros-Aarteil S."/>
            <person name="Calhoun S."/>
            <person name="Haridas S."/>
            <person name="Kuo A."/>
            <person name="Mondo S."/>
            <person name="Pangilinan J."/>
            <person name="Riley R."/>
            <person name="Labutti K."/>
            <person name="Andreopoulos B."/>
            <person name="Lipzen A."/>
            <person name="Chen C."/>
            <person name="Yanf M."/>
            <person name="Daum C."/>
            <person name="Ng V."/>
            <person name="Clum A."/>
            <person name="Ohm R."/>
            <person name="Martin F."/>
            <person name="Silar P."/>
            <person name="Natvig D."/>
            <person name="Lalanne C."/>
            <person name="Gautier V."/>
            <person name="Ament-Velasquez S.L."/>
            <person name="Kruys A."/>
            <person name="Hutchinson M.I."/>
            <person name="Powell A.J."/>
            <person name="Barry K."/>
            <person name="Miller A.N."/>
            <person name="Grigoriev I.V."/>
            <person name="Debuchy R."/>
            <person name="Gladieux P."/>
            <person name="Thoren M.H."/>
            <person name="Johannesson H."/>
        </authorList>
    </citation>
    <scope>NUCLEOTIDE SEQUENCE</scope>
    <source>
        <strain evidence="2">PSN243</strain>
    </source>
</reference>
<evidence type="ECO:0000256" key="1">
    <source>
        <dbReference type="SAM" id="MobiDB-lite"/>
    </source>
</evidence>
<dbReference type="Proteomes" id="UP001321760">
    <property type="component" value="Unassembled WGS sequence"/>
</dbReference>
<name>A0AAV9H3L1_9PEZI</name>
<gene>
    <name evidence="2" type="ORF">QBC34DRAFT_135726</name>
</gene>
<accession>A0AAV9H3L1</accession>
<protein>
    <recommendedName>
        <fullName evidence="4">Apple domain-containing protein</fullName>
    </recommendedName>
</protein>
<keyword evidence="3" id="KW-1185">Reference proteome</keyword>
<dbReference type="EMBL" id="MU865916">
    <property type="protein sequence ID" value="KAK4454554.1"/>
    <property type="molecule type" value="Genomic_DNA"/>
</dbReference>
<comment type="caution">
    <text evidence="2">The sequence shown here is derived from an EMBL/GenBank/DDBJ whole genome shotgun (WGS) entry which is preliminary data.</text>
</comment>
<feature type="region of interest" description="Disordered" evidence="1">
    <location>
        <begin position="62"/>
        <end position="91"/>
    </location>
</feature>
<evidence type="ECO:0000313" key="2">
    <source>
        <dbReference type="EMBL" id="KAK4454554.1"/>
    </source>
</evidence>
<sequence>MIPRRVLQPTLETPNPLADPANMTSPNDHQADTSLLACISCEPEDHTLLTLSHSLRVIYLLQTQDRARPPPTQTTRPSSTGADPQSYSSLVPELPENTSIRIGIDRVEEHTYLGQLTSSDAGQEACRMACLAKSDGLECRVHEPWRQAVLRLDGCSSGGEENTCALRVSERLSPPLLSFFLTRNPTMHLNSAGLIFSLGNLDIRVRGMA</sequence>
<feature type="region of interest" description="Disordered" evidence="1">
    <location>
        <begin position="1"/>
        <end position="29"/>
    </location>
</feature>
<proteinExistence type="predicted"/>
<evidence type="ECO:0000313" key="3">
    <source>
        <dbReference type="Proteomes" id="UP001321760"/>
    </source>
</evidence>
<dbReference type="AlphaFoldDB" id="A0AAV9H3L1"/>